<reference evidence="1" key="1">
    <citation type="submission" date="2022-08" db="EMBL/GenBank/DDBJ databases">
        <title>Genome Sequence of Pycnoporus sanguineus.</title>
        <authorList>
            <person name="Buettner E."/>
        </authorList>
    </citation>
    <scope>NUCLEOTIDE SEQUENCE</scope>
    <source>
        <strain evidence="1">CG-C14</strain>
    </source>
</reference>
<evidence type="ECO:0000313" key="1">
    <source>
        <dbReference type="EMBL" id="KAJ3001801.1"/>
    </source>
</evidence>
<dbReference type="EMBL" id="JANSHE010001625">
    <property type="protein sequence ID" value="KAJ3001801.1"/>
    <property type="molecule type" value="Genomic_DNA"/>
</dbReference>
<evidence type="ECO:0000313" key="2">
    <source>
        <dbReference type="Proteomes" id="UP001144978"/>
    </source>
</evidence>
<accession>A0ACC1PU37</accession>
<comment type="caution">
    <text evidence="1">The sequence shown here is derived from an EMBL/GenBank/DDBJ whole genome shotgun (WGS) entry which is preliminary data.</text>
</comment>
<sequence>MRFVDFVNVKVLFAIVLGVAAVHARALPDATETATAPDSEFVDPLLPGVALDHRESGLILSSVCSDPLRARMASLRVRVDSIS</sequence>
<keyword evidence="2" id="KW-1185">Reference proteome</keyword>
<gene>
    <name evidence="1" type="ORF">NUW54_g6204</name>
</gene>
<protein>
    <submittedName>
        <fullName evidence="1">Uncharacterized protein</fullName>
    </submittedName>
</protein>
<proteinExistence type="predicted"/>
<dbReference type="Proteomes" id="UP001144978">
    <property type="component" value="Unassembled WGS sequence"/>
</dbReference>
<name>A0ACC1PU37_9APHY</name>
<organism evidence="1 2">
    <name type="scientific">Trametes sanguinea</name>
    <dbReference type="NCBI Taxonomy" id="158606"/>
    <lineage>
        <taxon>Eukaryota</taxon>
        <taxon>Fungi</taxon>
        <taxon>Dikarya</taxon>
        <taxon>Basidiomycota</taxon>
        <taxon>Agaricomycotina</taxon>
        <taxon>Agaricomycetes</taxon>
        <taxon>Polyporales</taxon>
        <taxon>Polyporaceae</taxon>
        <taxon>Trametes</taxon>
    </lineage>
</organism>